<dbReference type="PANTHER" id="PTHR11705">
    <property type="entry name" value="PROTEASE FAMILY M14 CARBOXYPEPTIDASE A,B"/>
    <property type="match status" value="1"/>
</dbReference>
<dbReference type="InterPro" id="IPR034274">
    <property type="entry name" value="ENP1_M14_CPD"/>
</dbReference>
<sequence>MMTIIRTKKEISLNLLANHLEINKELIIDSNVNKKFEKDFIEANTQLNIPNYCDLVLENSEFVELMNNSLPRVHENIQRDTILNTKKPYDSGRLYKDIDLLLTMYPFVKKEIIGHSVLGSPIIELTLGKGHKKVHMNGSFHANEWITTSIMMHWLSDYLGALVKSDQFEGHDCLSLYKDTTLSFVPMVNPDGVDLVLNGVPNHSVYEASLFQMNEDSLDFSQWKANIRGIDLNNQYPVNWEIEKERKVPKSPSPRDYPGDAPLTEPEAIALADLVKRRDFDRVLAFHTQGEEIYWGYLRKEPEEAGRIVNEFERLSGYKAVRDIDSHAGFRDWYVNDWRKPGYTVELGFGQNPLPFSQFDEIYRKSKGIFLAALYM</sequence>
<feature type="active site" description="Proton donor/acceptor" evidence="7">
    <location>
        <position position="346"/>
    </location>
</feature>
<keyword evidence="5" id="KW-0862">Zinc</keyword>
<dbReference type="SMART" id="SM00631">
    <property type="entry name" value="Zn_pept"/>
    <property type="match status" value="1"/>
</dbReference>
<evidence type="ECO:0000313" key="9">
    <source>
        <dbReference type="EMBL" id="MBO1512327.1"/>
    </source>
</evidence>
<comment type="similarity">
    <text evidence="2 7">Belongs to the peptidase M14 family.</text>
</comment>
<evidence type="ECO:0000256" key="4">
    <source>
        <dbReference type="ARBA" id="ARBA00022801"/>
    </source>
</evidence>
<evidence type="ECO:0000256" key="2">
    <source>
        <dbReference type="ARBA" id="ARBA00005988"/>
    </source>
</evidence>
<evidence type="ECO:0000256" key="7">
    <source>
        <dbReference type="PROSITE-ProRule" id="PRU01379"/>
    </source>
</evidence>
<evidence type="ECO:0000256" key="5">
    <source>
        <dbReference type="ARBA" id="ARBA00022833"/>
    </source>
</evidence>
<dbReference type="Gene3D" id="3.40.630.10">
    <property type="entry name" value="Zn peptidases"/>
    <property type="match status" value="1"/>
</dbReference>
<accession>A0ABS3N225</accession>
<evidence type="ECO:0000256" key="3">
    <source>
        <dbReference type="ARBA" id="ARBA00022670"/>
    </source>
</evidence>
<organism evidence="9 10">
    <name type="scientific">Metabacillus bambusae</name>
    <dbReference type="NCBI Taxonomy" id="2795218"/>
    <lineage>
        <taxon>Bacteria</taxon>
        <taxon>Bacillati</taxon>
        <taxon>Bacillota</taxon>
        <taxon>Bacilli</taxon>
        <taxon>Bacillales</taxon>
        <taxon>Bacillaceae</taxon>
        <taxon>Metabacillus</taxon>
    </lineage>
</organism>
<name>A0ABS3N225_9BACI</name>
<dbReference type="CDD" id="cd06229">
    <property type="entry name" value="M14_Endopeptidase_I"/>
    <property type="match status" value="1"/>
</dbReference>
<protein>
    <submittedName>
        <fullName evidence="9">M14 family metallocarboxypeptidase</fullName>
    </submittedName>
</protein>
<evidence type="ECO:0000256" key="1">
    <source>
        <dbReference type="ARBA" id="ARBA00001947"/>
    </source>
</evidence>
<dbReference type="InterPro" id="IPR000834">
    <property type="entry name" value="Peptidase_M14"/>
</dbReference>
<keyword evidence="3" id="KW-0645">Protease</keyword>
<dbReference type="Pfam" id="PF00246">
    <property type="entry name" value="Peptidase_M14"/>
    <property type="match status" value="1"/>
</dbReference>
<dbReference type="SUPFAM" id="SSF53187">
    <property type="entry name" value="Zn-dependent exopeptidases"/>
    <property type="match status" value="1"/>
</dbReference>
<evidence type="ECO:0000313" key="10">
    <source>
        <dbReference type="Proteomes" id="UP000663981"/>
    </source>
</evidence>
<evidence type="ECO:0000256" key="6">
    <source>
        <dbReference type="ARBA" id="ARBA00023049"/>
    </source>
</evidence>
<feature type="domain" description="Peptidase M14" evidence="8">
    <location>
        <begin position="87"/>
        <end position="374"/>
    </location>
</feature>
<reference evidence="9 10" key="1">
    <citation type="submission" date="2021-03" db="EMBL/GenBank/DDBJ databases">
        <title>Whole genome sequence of Metabacillus bambusae BG109.</title>
        <authorList>
            <person name="Jeong J.W."/>
        </authorList>
    </citation>
    <scope>NUCLEOTIDE SEQUENCE [LARGE SCALE GENOMIC DNA]</scope>
    <source>
        <strain evidence="9 10">BG109</strain>
    </source>
</reference>
<keyword evidence="6" id="KW-0482">Metalloprotease</keyword>
<gene>
    <name evidence="9" type="ORF">I7822_11675</name>
</gene>
<proteinExistence type="inferred from homology"/>
<comment type="caution">
    <text evidence="9">The sequence shown here is derived from an EMBL/GenBank/DDBJ whole genome shotgun (WGS) entry which is preliminary data.</text>
</comment>
<keyword evidence="4" id="KW-0378">Hydrolase</keyword>
<dbReference type="PANTHER" id="PTHR11705:SF143">
    <property type="entry name" value="SLL0236 PROTEIN"/>
    <property type="match status" value="1"/>
</dbReference>
<comment type="cofactor">
    <cofactor evidence="1">
        <name>Zn(2+)</name>
        <dbReference type="ChEBI" id="CHEBI:29105"/>
    </cofactor>
</comment>
<dbReference type="Proteomes" id="UP000663981">
    <property type="component" value="Unassembled WGS sequence"/>
</dbReference>
<keyword evidence="10" id="KW-1185">Reference proteome</keyword>
<evidence type="ECO:0000259" key="8">
    <source>
        <dbReference type="PROSITE" id="PS52035"/>
    </source>
</evidence>
<dbReference type="PROSITE" id="PS52035">
    <property type="entry name" value="PEPTIDASE_M14"/>
    <property type="match status" value="1"/>
</dbReference>
<dbReference type="EMBL" id="JAGDEL010000007">
    <property type="protein sequence ID" value="MBO1512327.1"/>
    <property type="molecule type" value="Genomic_DNA"/>
</dbReference>